<evidence type="ECO:0000313" key="3">
    <source>
        <dbReference type="EMBL" id="KAA9130135.1"/>
    </source>
</evidence>
<dbReference type="PANTHER" id="PTHR23028">
    <property type="entry name" value="ACETYLTRANSFERASE"/>
    <property type="match status" value="1"/>
</dbReference>
<keyword evidence="3" id="KW-0012">Acyltransferase</keyword>
<dbReference type="InterPro" id="IPR050879">
    <property type="entry name" value="Acyltransferase_3"/>
</dbReference>
<feature type="transmembrane region" description="Helical" evidence="1">
    <location>
        <begin position="103"/>
        <end position="125"/>
    </location>
</feature>
<feature type="transmembrane region" description="Helical" evidence="1">
    <location>
        <begin position="229"/>
        <end position="249"/>
    </location>
</feature>
<dbReference type="InterPro" id="IPR002656">
    <property type="entry name" value="Acyl_transf_3_dom"/>
</dbReference>
<feature type="transmembrane region" description="Helical" evidence="1">
    <location>
        <begin position="256"/>
        <end position="274"/>
    </location>
</feature>
<reference evidence="4" key="1">
    <citation type="submission" date="2019-09" db="EMBL/GenBank/DDBJ databases">
        <title>Mumia zhuanghuii sp. nov. isolated from the intestinal contents of plateau pika (Ochotona curzoniae) in the Qinghai-Tibet plateau of China.</title>
        <authorList>
            <person name="Tian Z."/>
        </authorList>
    </citation>
    <scope>NUCLEOTIDE SEQUENCE [LARGE SCALE GENOMIC DNA]</scope>
    <source>
        <strain evidence="4">L-033</strain>
    </source>
</reference>
<evidence type="ECO:0000256" key="1">
    <source>
        <dbReference type="SAM" id="Phobius"/>
    </source>
</evidence>
<dbReference type="GO" id="GO:0016020">
    <property type="term" value="C:membrane"/>
    <property type="evidence" value="ECO:0007669"/>
    <property type="project" value="TreeGrafter"/>
</dbReference>
<feature type="transmembrane region" description="Helical" evidence="1">
    <location>
        <begin position="174"/>
        <end position="193"/>
    </location>
</feature>
<comment type="caution">
    <text evidence="3">The sequence shown here is derived from an EMBL/GenBank/DDBJ whole genome shotgun (WGS) entry which is preliminary data.</text>
</comment>
<dbReference type="GO" id="GO:0016747">
    <property type="term" value="F:acyltransferase activity, transferring groups other than amino-acyl groups"/>
    <property type="evidence" value="ECO:0007669"/>
    <property type="project" value="InterPro"/>
</dbReference>
<feature type="transmembrane region" description="Helical" evidence="1">
    <location>
        <begin position="67"/>
        <end position="83"/>
    </location>
</feature>
<name>A0A5N0T4Z3_9MICO</name>
<keyword evidence="1" id="KW-0812">Transmembrane</keyword>
<accession>A0A5N0T4Z3</accession>
<evidence type="ECO:0000259" key="2">
    <source>
        <dbReference type="Pfam" id="PF01757"/>
    </source>
</evidence>
<evidence type="ECO:0000313" key="4">
    <source>
        <dbReference type="Proteomes" id="UP000326838"/>
    </source>
</evidence>
<keyword evidence="1" id="KW-0472">Membrane</keyword>
<dbReference type="GO" id="GO:0000271">
    <property type="term" value="P:polysaccharide biosynthetic process"/>
    <property type="evidence" value="ECO:0007669"/>
    <property type="project" value="TreeGrafter"/>
</dbReference>
<feature type="domain" description="Acyltransferase 3" evidence="2">
    <location>
        <begin position="32"/>
        <end position="351"/>
    </location>
</feature>
<dbReference type="Proteomes" id="UP000326838">
    <property type="component" value="Unassembled WGS sequence"/>
</dbReference>
<keyword evidence="3" id="KW-0808">Transferase</keyword>
<proteinExistence type="predicted"/>
<dbReference type="EMBL" id="VYUY01000022">
    <property type="protein sequence ID" value="KAA9130135.1"/>
    <property type="molecule type" value="Genomic_DNA"/>
</dbReference>
<feature type="transmembrane region" description="Helical" evidence="1">
    <location>
        <begin position="200"/>
        <end position="217"/>
    </location>
</feature>
<gene>
    <name evidence="3" type="ORF">F6B40_15780</name>
</gene>
<sequence length="382" mass="41847">MSAFPRRDGSAEPSEVRAPGVLGGYPYPYRSNSLNLFRLLLAALVLVAHSFYIVGVGDGPHIQGENLGGWAVAGFFVLSGFLITRSRLRTRPGDYLLHRIARIFPAFVVCLVATAFIFAPVAALIERGNLDGFLSTPVSPLQYIWSNITLYIESYSIGTTLESVPYQGVWNGSLWTLFYEFCCYIIVWLLGGLALFRRNAALIGGVYLLSLLAWILTPVVERLGLDGSFLLLAKLAPFFLGGAFVYFVVERSGINHLLGLGSLVAAVLLIALVPRWGGQASAPLLAYGLLWLSTIIRQPSWIARNDVSYGFYIYAWPVQQMLVLVGGAALGLGLYMVTAAAVTFVLAWLSWVLVERRAMAWARPERDRPQLDATVPGATPRV</sequence>
<dbReference type="AlphaFoldDB" id="A0A5N0T4Z3"/>
<keyword evidence="1" id="KW-1133">Transmembrane helix</keyword>
<dbReference type="PANTHER" id="PTHR23028:SF53">
    <property type="entry name" value="ACYL_TRANSF_3 DOMAIN-CONTAINING PROTEIN"/>
    <property type="match status" value="1"/>
</dbReference>
<protein>
    <submittedName>
        <fullName evidence="3">Acyltransferase</fullName>
    </submittedName>
</protein>
<keyword evidence="4" id="KW-1185">Reference proteome</keyword>
<dbReference type="Pfam" id="PF01757">
    <property type="entry name" value="Acyl_transf_3"/>
    <property type="match status" value="1"/>
</dbReference>
<feature type="transmembrane region" description="Helical" evidence="1">
    <location>
        <begin position="36"/>
        <end position="55"/>
    </location>
</feature>
<feature type="transmembrane region" description="Helical" evidence="1">
    <location>
        <begin position="334"/>
        <end position="354"/>
    </location>
</feature>
<organism evidence="3 4">
    <name type="scientific">Microbacterium caowuchunii</name>
    <dbReference type="NCBI Taxonomy" id="2614638"/>
    <lineage>
        <taxon>Bacteria</taxon>
        <taxon>Bacillati</taxon>
        <taxon>Actinomycetota</taxon>
        <taxon>Actinomycetes</taxon>
        <taxon>Micrococcales</taxon>
        <taxon>Microbacteriaceae</taxon>
        <taxon>Microbacterium</taxon>
    </lineage>
</organism>